<dbReference type="Pfam" id="PF00753">
    <property type="entry name" value="Lactamase_B"/>
    <property type="match status" value="1"/>
</dbReference>
<dbReference type="Proteomes" id="UP000279995">
    <property type="component" value="Chromosome I"/>
</dbReference>
<dbReference type="EMBL" id="CP033065">
    <property type="protein sequence ID" value="AYM86544.1"/>
    <property type="molecule type" value="Genomic_DNA"/>
</dbReference>
<dbReference type="InterPro" id="IPR001279">
    <property type="entry name" value="Metallo-B-lactamas"/>
</dbReference>
<dbReference type="SUPFAM" id="SSF56281">
    <property type="entry name" value="Metallo-hydrolase/oxidoreductase"/>
    <property type="match status" value="1"/>
</dbReference>
<reference evidence="6 7" key="1">
    <citation type="submission" date="2018-10" db="EMBL/GenBank/DDBJ databases">
        <title>Complete Genome Sequence and Transcriptomic Profiles of a Marine Bacterium, Pseudoalteromonas agarivorans Hao 2018.</title>
        <authorList>
            <person name="Hao L."/>
        </authorList>
    </citation>
    <scope>NUCLEOTIDE SEQUENCE [LARGE SCALE GENOMIC DNA]</scope>
    <source>
        <strain evidence="6 7">Hao 2018</strain>
    </source>
</reference>
<protein>
    <submittedName>
        <fullName evidence="6">MBL fold metallo-hydrolase</fullName>
    </submittedName>
</protein>
<evidence type="ECO:0000259" key="5">
    <source>
        <dbReference type="SMART" id="SM00849"/>
    </source>
</evidence>
<proteinExistence type="predicted"/>
<dbReference type="SMART" id="SM00849">
    <property type="entry name" value="Lactamase_B"/>
    <property type="match status" value="1"/>
</dbReference>
<dbReference type="Gene3D" id="3.60.15.10">
    <property type="entry name" value="Ribonuclease Z/Hydroxyacylglutathione hydrolase-like"/>
    <property type="match status" value="1"/>
</dbReference>
<organism evidence="6 7">
    <name type="scientific">Pseudoalteromonas agarivorans</name>
    <dbReference type="NCBI Taxonomy" id="176102"/>
    <lineage>
        <taxon>Bacteria</taxon>
        <taxon>Pseudomonadati</taxon>
        <taxon>Pseudomonadota</taxon>
        <taxon>Gammaproteobacteria</taxon>
        <taxon>Alteromonadales</taxon>
        <taxon>Pseudoalteromonadaceae</taxon>
        <taxon>Pseudoalteromonas</taxon>
    </lineage>
</organism>
<dbReference type="InterPro" id="IPR051453">
    <property type="entry name" value="MBL_Glyoxalase_II"/>
</dbReference>
<evidence type="ECO:0000313" key="7">
    <source>
        <dbReference type="Proteomes" id="UP000279995"/>
    </source>
</evidence>
<keyword evidence="2" id="KW-0479">Metal-binding</keyword>
<accession>A0AAD0XCM7</accession>
<dbReference type="GO" id="GO:0046872">
    <property type="term" value="F:metal ion binding"/>
    <property type="evidence" value="ECO:0007669"/>
    <property type="project" value="UniProtKB-KW"/>
</dbReference>
<dbReference type="PANTHER" id="PTHR46233:SF3">
    <property type="entry name" value="HYDROXYACYLGLUTATHIONE HYDROLASE GLOC"/>
    <property type="match status" value="1"/>
</dbReference>
<evidence type="ECO:0000256" key="2">
    <source>
        <dbReference type="ARBA" id="ARBA00022723"/>
    </source>
</evidence>
<name>A0AAD0XCM7_9GAMM</name>
<dbReference type="PANTHER" id="PTHR46233">
    <property type="entry name" value="HYDROXYACYLGLUTATHIONE HYDROLASE GLOC"/>
    <property type="match status" value="1"/>
</dbReference>
<sequence length="213" mass="23571">MHVITIPVTAFSQNCRIISCTETKQAVVIDPGGDTQKIIATLSEHKLVLSAIWLTHGHLDHVGAADELRSHYNVQVIGPQKDESFWFDNLPMQAQMFGFSAIDAFYPDIWLNHNDVLTLGKLSFSVKHCPGHTPGHIVFYEPEQQCVIVGDVIFKGAVGRTDFPKGNTEQLIESIKSHILTLDDNTRILAGHGEDTTVGHEKRTNPFVSGQFG</sequence>
<evidence type="ECO:0000256" key="3">
    <source>
        <dbReference type="ARBA" id="ARBA00022801"/>
    </source>
</evidence>
<dbReference type="CDD" id="cd07737">
    <property type="entry name" value="YcbL-like_MBL-fold"/>
    <property type="match status" value="1"/>
</dbReference>
<evidence type="ECO:0000313" key="6">
    <source>
        <dbReference type="EMBL" id="AYM86544.1"/>
    </source>
</evidence>
<evidence type="ECO:0000256" key="4">
    <source>
        <dbReference type="ARBA" id="ARBA00022833"/>
    </source>
</evidence>
<dbReference type="InterPro" id="IPR036866">
    <property type="entry name" value="RibonucZ/Hydroxyglut_hydro"/>
</dbReference>
<dbReference type="AlphaFoldDB" id="A0AAD0XCM7"/>
<comment type="cofactor">
    <cofactor evidence="1">
        <name>Zn(2+)</name>
        <dbReference type="ChEBI" id="CHEBI:29105"/>
    </cofactor>
</comment>
<dbReference type="RefSeq" id="WP_121637421.1">
    <property type="nucleotide sequence ID" value="NZ_CP033065.1"/>
</dbReference>
<dbReference type="GO" id="GO:0016787">
    <property type="term" value="F:hydrolase activity"/>
    <property type="evidence" value="ECO:0007669"/>
    <property type="project" value="UniProtKB-KW"/>
</dbReference>
<keyword evidence="3" id="KW-0378">Hydrolase</keyword>
<feature type="domain" description="Metallo-beta-lactamase" evidence="5">
    <location>
        <begin position="12"/>
        <end position="192"/>
    </location>
</feature>
<evidence type="ECO:0000256" key="1">
    <source>
        <dbReference type="ARBA" id="ARBA00001947"/>
    </source>
</evidence>
<gene>
    <name evidence="6" type="ORF">D9T18_07400</name>
</gene>
<keyword evidence="4" id="KW-0862">Zinc</keyword>